<accession>A0A9X3J8G0</accession>
<organism evidence="1 2">
    <name type="scientific">Draconibacterium aestuarii</name>
    <dbReference type="NCBI Taxonomy" id="2998507"/>
    <lineage>
        <taxon>Bacteria</taxon>
        <taxon>Pseudomonadati</taxon>
        <taxon>Bacteroidota</taxon>
        <taxon>Bacteroidia</taxon>
        <taxon>Marinilabiliales</taxon>
        <taxon>Prolixibacteraceae</taxon>
        <taxon>Draconibacterium</taxon>
    </lineage>
</organism>
<reference evidence="1" key="1">
    <citation type="submission" date="2022-11" db="EMBL/GenBank/DDBJ databases">
        <title>Marilongibacter aestuarii gen. nov., sp. nov., isolated from tidal flat sediment.</title>
        <authorList>
            <person name="Jiayan W."/>
        </authorList>
    </citation>
    <scope>NUCLEOTIDE SEQUENCE</scope>
    <source>
        <strain evidence="1">Z1-6</strain>
    </source>
</reference>
<dbReference type="EMBL" id="JAPOHD010000069">
    <property type="protein sequence ID" value="MCY1723478.1"/>
    <property type="molecule type" value="Genomic_DNA"/>
</dbReference>
<keyword evidence="2" id="KW-1185">Reference proteome</keyword>
<dbReference type="RefSeq" id="WP_343335804.1">
    <property type="nucleotide sequence ID" value="NZ_JAPOHD010000069.1"/>
</dbReference>
<dbReference type="Gene3D" id="2.115.10.20">
    <property type="entry name" value="Glycosyl hydrolase domain, family 43"/>
    <property type="match status" value="2"/>
</dbReference>
<gene>
    <name evidence="1" type="ORF">OU798_24215</name>
</gene>
<dbReference type="SUPFAM" id="SSF75005">
    <property type="entry name" value="Arabinanase/levansucrase/invertase"/>
    <property type="match status" value="2"/>
</dbReference>
<proteinExistence type="predicted"/>
<evidence type="ECO:0000313" key="1">
    <source>
        <dbReference type="EMBL" id="MCY1723478.1"/>
    </source>
</evidence>
<name>A0A9X3J8G0_9BACT</name>
<dbReference type="InterPro" id="IPR023296">
    <property type="entry name" value="Glyco_hydro_beta-prop_sf"/>
</dbReference>
<protein>
    <recommendedName>
        <fullName evidence="3">Glycosyl hydrolases family 43</fullName>
    </recommendedName>
</protein>
<evidence type="ECO:0008006" key="3">
    <source>
        <dbReference type="Google" id="ProtNLM"/>
    </source>
</evidence>
<comment type="caution">
    <text evidence="1">The sequence shown here is derived from an EMBL/GenBank/DDBJ whole genome shotgun (WGS) entry which is preliminary data.</text>
</comment>
<dbReference type="AlphaFoldDB" id="A0A9X3J8G0"/>
<sequence length="407" mass="47366">MKSFNEKVSLLLLIIVFLVFNHCVNSKGGYSLRNELNDVARNPDFPLEKWERNLTPVLNGFMHAYQPCVIETDNKEYPYMMWFFGWIEAMCNPGYTGCDAIYVARSKDLDNWEVYCKDRTWDADEQNEKWQPVIHGDPDIKKKYYDSYHCGDPSVVLKDGVYYMAYSATSNVFPETEGYPWSIVCCVMGATSADGIHWKKTDKPLLMAIEDEVFPPAPSPNRIGDFHRPCLLWNEKQNKWDLYFDYINAAVPGMLVSLAENKGGFMSGKFEFVNDLNKPLLSNWPNPEMVCFDSVYYSFSDGSGYEASAPEGKEPSNWQSRQIMVAKSIDGIKWEKLYTISPDPEIDANQIPQTLVCKRDGKWWLYVFYSTQVGWRDNGIDYELFDEGEEYNWFYDEIRYMRQEILN</sequence>
<evidence type="ECO:0000313" key="2">
    <source>
        <dbReference type="Proteomes" id="UP001145087"/>
    </source>
</evidence>
<dbReference type="Proteomes" id="UP001145087">
    <property type="component" value="Unassembled WGS sequence"/>
</dbReference>